<evidence type="ECO:0000313" key="3">
    <source>
        <dbReference type="Proteomes" id="UP000290289"/>
    </source>
</evidence>
<evidence type="ECO:0000313" key="2">
    <source>
        <dbReference type="EMBL" id="RXH79370.1"/>
    </source>
</evidence>
<organism evidence="2 3">
    <name type="scientific">Malus domestica</name>
    <name type="common">Apple</name>
    <name type="synonym">Pyrus malus</name>
    <dbReference type="NCBI Taxonomy" id="3750"/>
    <lineage>
        <taxon>Eukaryota</taxon>
        <taxon>Viridiplantae</taxon>
        <taxon>Streptophyta</taxon>
        <taxon>Embryophyta</taxon>
        <taxon>Tracheophyta</taxon>
        <taxon>Spermatophyta</taxon>
        <taxon>Magnoliopsida</taxon>
        <taxon>eudicotyledons</taxon>
        <taxon>Gunneridae</taxon>
        <taxon>Pentapetalae</taxon>
        <taxon>rosids</taxon>
        <taxon>fabids</taxon>
        <taxon>Rosales</taxon>
        <taxon>Rosaceae</taxon>
        <taxon>Amygdaloideae</taxon>
        <taxon>Maleae</taxon>
        <taxon>Malus</taxon>
    </lineage>
</organism>
<dbReference type="Gramene" id="mRNA:MD13G0044100">
    <property type="protein sequence ID" value="mRNA:MD13G0044100"/>
    <property type="gene ID" value="MD13G0044100"/>
</dbReference>
<evidence type="ECO:0000256" key="1">
    <source>
        <dbReference type="SAM" id="MobiDB-lite"/>
    </source>
</evidence>
<keyword evidence="3" id="KW-1185">Reference proteome</keyword>
<name>A0A498I804_MALDO</name>
<comment type="caution">
    <text evidence="2">The sequence shown here is derived from an EMBL/GenBank/DDBJ whole genome shotgun (WGS) entry which is preliminary data.</text>
</comment>
<feature type="compositionally biased region" description="Basic and acidic residues" evidence="1">
    <location>
        <begin position="39"/>
        <end position="49"/>
    </location>
</feature>
<reference evidence="2 3" key="1">
    <citation type="submission" date="2018-10" db="EMBL/GenBank/DDBJ databases">
        <title>A high-quality apple genome assembly.</title>
        <authorList>
            <person name="Hu J."/>
        </authorList>
    </citation>
    <scope>NUCLEOTIDE SEQUENCE [LARGE SCALE GENOMIC DNA]</scope>
    <source>
        <strain evidence="3">cv. HFTH1</strain>
        <tissue evidence="2">Young leaf</tissue>
    </source>
</reference>
<dbReference type="PANTHER" id="PTHR35831:SF2">
    <property type="entry name" value="OS01G0642200 PROTEIN"/>
    <property type="match status" value="1"/>
</dbReference>
<dbReference type="AlphaFoldDB" id="A0A498I804"/>
<gene>
    <name evidence="2" type="ORF">DVH24_040517</name>
</gene>
<dbReference type="PANTHER" id="PTHR35831">
    <property type="entry name" value="OS01G0642200 PROTEIN"/>
    <property type="match status" value="1"/>
</dbReference>
<dbReference type="Proteomes" id="UP000290289">
    <property type="component" value="Chromosome 13"/>
</dbReference>
<dbReference type="EMBL" id="RDQH01000339">
    <property type="protein sequence ID" value="RXH79370.1"/>
    <property type="molecule type" value="Genomic_DNA"/>
</dbReference>
<proteinExistence type="predicted"/>
<feature type="region of interest" description="Disordered" evidence="1">
    <location>
        <begin position="1"/>
        <end position="64"/>
    </location>
</feature>
<sequence>MASLKQEKPTSTQPTAGQAKKEPAPKACCTTPKAPASKPDPKKAETKPRELKKRTTGSKPAAKN</sequence>
<protein>
    <submittedName>
        <fullName evidence="2">Uncharacterized protein</fullName>
    </submittedName>
</protein>
<accession>A0A498I804</accession>